<organism evidence="11 12">
    <name type="scientific">Diploptera punctata</name>
    <name type="common">Pacific beetle cockroach</name>
    <dbReference type="NCBI Taxonomy" id="6984"/>
    <lineage>
        <taxon>Eukaryota</taxon>
        <taxon>Metazoa</taxon>
        <taxon>Ecdysozoa</taxon>
        <taxon>Arthropoda</taxon>
        <taxon>Hexapoda</taxon>
        <taxon>Insecta</taxon>
        <taxon>Pterygota</taxon>
        <taxon>Neoptera</taxon>
        <taxon>Polyneoptera</taxon>
        <taxon>Dictyoptera</taxon>
        <taxon>Blattodea</taxon>
        <taxon>Blaberoidea</taxon>
        <taxon>Blaberidae</taxon>
        <taxon>Diplopterinae</taxon>
        <taxon>Diploptera</taxon>
    </lineage>
</organism>
<dbReference type="PANTHER" id="PTHR42643">
    <property type="entry name" value="IONOTROPIC RECEPTOR 20A-RELATED"/>
    <property type="match status" value="1"/>
</dbReference>
<feature type="transmembrane region" description="Helical" evidence="9">
    <location>
        <begin position="59"/>
        <end position="79"/>
    </location>
</feature>
<feature type="transmembrane region" description="Helical" evidence="9">
    <location>
        <begin position="120"/>
        <end position="140"/>
    </location>
</feature>
<comment type="subcellular location">
    <subcellularLocation>
        <location evidence="1">Cell membrane</location>
        <topology evidence="1">Multi-pass membrane protein</topology>
    </subcellularLocation>
</comment>
<sequence length="261" mass="30670">MYFSPVKQATFFYFFHMSGSKQNLQMMYTFPHLFSEVRWYVPCPKQNIRDGNFYKVFTYYLWLLMLVTFILTTVIMTLLRKTFGCEPVNHHSISYNAYYIWSIITSISVPVMPRNAQLRAFFMLVVCYSLTLSTVFQSFFSSFLTESGLEKQVSSLDELQNTNSSLYGERDTETYFALVNFVGYYRLSDYQTTLGVKFVDSPVQTYPVLYSGGLGCYYNRPNNETTHANIFKRYETVLFCLLWPCLPYCFLRSNNFIPQDV</sequence>
<protein>
    <recommendedName>
        <fullName evidence="10">Ionotropic glutamate receptor C-terminal domain-containing protein</fullName>
    </recommendedName>
</protein>
<dbReference type="AlphaFoldDB" id="A0AAD8A6U0"/>
<dbReference type="GO" id="GO:0015276">
    <property type="term" value="F:ligand-gated monoatomic ion channel activity"/>
    <property type="evidence" value="ECO:0007669"/>
    <property type="project" value="InterPro"/>
</dbReference>
<dbReference type="GO" id="GO:0005886">
    <property type="term" value="C:plasma membrane"/>
    <property type="evidence" value="ECO:0007669"/>
    <property type="project" value="UniProtKB-SubCell"/>
</dbReference>
<comment type="caution">
    <text evidence="11">The sequence shown here is derived from an EMBL/GenBank/DDBJ whole genome shotgun (WGS) entry which is preliminary data.</text>
</comment>
<evidence type="ECO:0000256" key="2">
    <source>
        <dbReference type="ARBA" id="ARBA00008685"/>
    </source>
</evidence>
<keyword evidence="6 9" id="KW-0472">Membrane</keyword>
<keyword evidence="4 9" id="KW-0812">Transmembrane</keyword>
<dbReference type="Gene3D" id="1.10.287.70">
    <property type="match status" value="1"/>
</dbReference>
<dbReference type="InterPro" id="IPR001320">
    <property type="entry name" value="Iontro_rcpt_C"/>
</dbReference>
<evidence type="ECO:0000313" key="12">
    <source>
        <dbReference type="Proteomes" id="UP001233999"/>
    </source>
</evidence>
<evidence type="ECO:0000256" key="4">
    <source>
        <dbReference type="ARBA" id="ARBA00022692"/>
    </source>
</evidence>
<evidence type="ECO:0000256" key="8">
    <source>
        <dbReference type="ARBA" id="ARBA00023180"/>
    </source>
</evidence>
<reference evidence="11" key="2">
    <citation type="submission" date="2023-05" db="EMBL/GenBank/DDBJ databases">
        <authorList>
            <person name="Fouks B."/>
        </authorList>
    </citation>
    <scope>NUCLEOTIDE SEQUENCE</scope>
    <source>
        <strain evidence="11">Stay&amp;Tobe</strain>
        <tissue evidence="11">Testes</tissue>
    </source>
</reference>
<keyword evidence="5 9" id="KW-1133">Transmembrane helix</keyword>
<dbReference type="PANTHER" id="PTHR42643:SF24">
    <property type="entry name" value="IONOTROPIC RECEPTOR 60A"/>
    <property type="match status" value="1"/>
</dbReference>
<keyword evidence="12" id="KW-1185">Reference proteome</keyword>
<evidence type="ECO:0000256" key="1">
    <source>
        <dbReference type="ARBA" id="ARBA00004651"/>
    </source>
</evidence>
<evidence type="ECO:0000256" key="3">
    <source>
        <dbReference type="ARBA" id="ARBA00022475"/>
    </source>
</evidence>
<evidence type="ECO:0000259" key="10">
    <source>
        <dbReference type="Pfam" id="PF00060"/>
    </source>
</evidence>
<reference evidence="11" key="1">
    <citation type="journal article" date="2023" name="IScience">
        <title>Live-bearing cockroach genome reveals convergent evolutionary mechanisms linked to viviparity in insects and beyond.</title>
        <authorList>
            <person name="Fouks B."/>
            <person name="Harrison M.C."/>
            <person name="Mikhailova A.A."/>
            <person name="Marchal E."/>
            <person name="English S."/>
            <person name="Carruthers M."/>
            <person name="Jennings E.C."/>
            <person name="Chiamaka E.L."/>
            <person name="Frigard R.A."/>
            <person name="Pippel M."/>
            <person name="Attardo G.M."/>
            <person name="Benoit J.B."/>
            <person name="Bornberg-Bauer E."/>
            <person name="Tobe S.S."/>
        </authorList>
    </citation>
    <scope>NUCLEOTIDE SEQUENCE</scope>
    <source>
        <strain evidence="11">Stay&amp;Tobe</strain>
    </source>
</reference>
<keyword evidence="7" id="KW-0675">Receptor</keyword>
<comment type="similarity">
    <text evidence="2">Belongs to the glutamate-gated ion channel (TC 1.A.10.1) family.</text>
</comment>
<evidence type="ECO:0000256" key="9">
    <source>
        <dbReference type="SAM" id="Phobius"/>
    </source>
</evidence>
<dbReference type="EMBL" id="JASPKZ010003665">
    <property type="protein sequence ID" value="KAJ9593086.1"/>
    <property type="molecule type" value="Genomic_DNA"/>
</dbReference>
<dbReference type="InterPro" id="IPR052192">
    <property type="entry name" value="Insect_Ionotropic_Sensory_Rcpt"/>
</dbReference>
<proteinExistence type="inferred from homology"/>
<evidence type="ECO:0000256" key="5">
    <source>
        <dbReference type="ARBA" id="ARBA00022989"/>
    </source>
</evidence>
<evidence type="ECO:0000256" key="7">
    <source>
        <dbReference type="ARBA" id="ARBA00023170"/>
    </source>
</evidence>
<dbReference type="Proteomes" id="UP001233999">
    <property type="component" value="Unassembled WGS sequence"/>
</dbReference>
<dbReference type="GO" id="GO:0050906">
    <property type="term" value="P:detection of stimulus involved in sensory perception"/>
    <property type="evidence" value="ECO:0007669"/>
    <property type="project" value="UniProtKB-ARBA"/>
</dbReference>
<keyword evidence="3" id="KW-1003">Cell membrane</keyword>
<feature type="domain" description="Ionotropic glutamate receptor C-terminal" evidence="10">
    <location>
        <begin position="60"/>
        <end position="163"/>
    </location>
</feature>
<evidence type="ECO:0000256" key="6">
    <source>
        <dbReference type="ARBA" id="ARBA00023136"/>
    </source>
</evidence>
<dbReference type="Pfam" id="PF00060">
    <property type="entry name" value="Lig_chan"/>
    <property type="match status" value="1"/>
</dbReference>
<gene>
    <name evidence="11" type="ORF">L9F63_027673</name>
</gene>
<evidence type="ECO:0000313" key="11">
    <source>
        <dbReference type="EMBL" id="KAJ9593086.1"/>
    </source>
</evidence>
<keyword evidence="8" id="KW-0325">Glycoprotein</keyword>
<accession>A0AAD8A6U0</accession>
<name>A0AAD8A6U0_DIPPU</name>